<name>G4Z9K6_PHYSP</name>
<dbReference type="EMBL" id="JH159153">
    <property type="protein sequence ID" value="EGZ19120.1"/>
    <property type="molecule type" value="Genomic_DNA"/>
</dbReference>
<evidence type="ECO:0000313" key="2">
    <source>
        <dbReference type="Proteomes" id="UP000002640"/>
    </source>
</evidence>
<reference evidence="1 2" key="1">
    <citation type="journal article" date="2006" name="Science">
        <title>Phytophthora genome sequences uncover evolutionary origins and mechanisms of pathogenesis.</title>
        <authorList>
            <person name="Tyler B.M."/>
            <person name="Tripathy S."/>
            <person name="Zhang X."/>
            <person name="Dehal P."/>
            <person name="Jiang R.H."/>
            <person name="Aerts A."/>
            <person name="Arredondo F.D."/>
            <person name="Baxter L."/>
            <person name="Bensasson D."/>
            <person name="Beynon J.L."/>
            <person name="Chapman J."/>
            <person name="Damasceno C.M."/>
            <person name="Dorrance A.E."/>
            <person name="Dou D."/>
            <person name="Dickerman A.W."/>
            <person name="Dubchak I.L."/>
            <person name="Garbelotto M."/>
            <person name="Gijzen M."/>
            <person name="Gordon S.G."/>
            <person name="Govers F."/>
            <person name="Grunwald N.J."/>
            <person name="Huang W."/>
            <person name="Ivors K.L."/>
            <person name="Jones R.W."/>
            <person name="Kamoun S."/>
            <person name="Krampis K."/>
            <person name="Lamour K.H."/>
            <person name="Lee M.K."/>
            <person name="McDonald W.H."/>
            <person name="Medina M."/>
            <person name="Meijer H.J."/>
            <person name="Nordberg E.K."/>
            <person name="Maclean D.J."/>
            <person name="Ospina-Giraldo M.D."/>
            <person name="Morris P.F."/>
            <person name="Phuntumart V."/>
            <person name="Putnam N.H."/>
            <person name="Rash S."/>
            <person name="Rose J.K."/>
            <person name="Sakihama Y."/>
            <person name="Salamov A.A."/>
            <person name="Savidor A."/>
            <person name="Scheuring C.F."/>
            <person name="Smith B.M."/>
            <person name="Sobral B.W."/>
            <person name="Terry A."/>
            <person name="Torto-Alalibo T.A."/>
            <person name="Win J."/>
            <person name="Xu Z."/>
            <person name="Zhang H."/>
            <person name="Grigoriev I.V."/>
            <person name="Rokhsar D.S."/>
            <person name="Boore J.L."/>
        </authorList>
    </citation>
    <scope>NUCLEOTIDE SEQUENCE [LARGE SCALE GENOMIC DNA]</scope>
    <source>
        <strain evidence="1 2">P6497</strain>
    </source>
</reference>
<evidence type="ECO:0000313" key="1">
    <source>
        <dbReference type="EMBL" id="EGZ19120.1"/>
    </source>
</evidence>
<accession>G4Z9K6</accession>
<dbReference type="RefSeq" id="XP_009521837.1">
    <property type="nucleotide sequence ID" value="XM_009523542.1"/>
</dbReference>
<proteinExistence type="predicted"/>
<dbReference type="KEGG" id="psoj:PHYSODRAFT_297786"/>
<dbReference type="AlphaFoldDB" id="G4Z9K6"/>
<dbReference type="GeneID" id="20641534"/>
<organism evidence="1 2">
    <name type="scientific">Phytophthora sojae (strain P6497)</name>
    <name type="common">Soybean stem and root rot agent</name>
    <name type="synonym">Phytophthora megasperma f. sp. glycines</name>
    <dbReference type="NCBI Taxonomy" id="1094619"/>
    <lineage>
        <taxon>Eukaryota</taxon>
        <taxon>Sar</taxon>
        <taxon>Stramenopiles</taxon>
        <taxon>Oomycota</taxon>
        <taxon>Peronosporomycetes</taxon>
        <taxon>Peronosporales</taxon>
        <taxon>Peronosporaceae</taxon>
        <taxon>Phytophthora</taxon>
    </lineage>
</organism>
<keyword evidence="2" id="KW-1185">Reference proteome</keyword>
<protein>
    <submittedName>
        <fullName evidence="1">Uncharacterized protein</fullName>
    </submittedName>
</protein>
<sequence length="117" mass="12811">MSLSAKLSGAGQRLFKACEYIQGISKGSLVVGDESEQMDLLRYLDDLEQVQNKLIATTKQLVASVRNSILEKASAGSDVKVEEKNDEDACKLPLVEVTSEASKSDTKTDAEKELQRF</sequence>
<dbReference type="InParanoid" id="G4Z9K6"/>
<dbReference type="SMR" id="G4Z9K6"/>
<gene>
    <name evidence="1" type="ORF">PHYSODRAFT_297786</name>
</gene>
<dbReference type="Proteomes" id="UP000002640">
    <property type="component" value="Unassembled WGS sequence"/>
</dbReference>